<dbReference type="InterPro" id="IPR035437">
    <property type="entry name" value="SNase_OB-fold_sf"/>
</dbReference>
<dbReference type="AlphaFoldDB" id="A0A4Y2BEZ4"/>
<dbReference type="Gene3D" id="2.40.50.90">
    <property type="match status" value="1"/>
</dbReference>
<dbReference type="Pfam" id="PF00565">
    <property type="entry name" value="SNase"/>
    <property type="match status" value="1"/>
</dbReference>
<comment type="caution">
    <text evidence="3">The sequence shown here is derived from an EMBL/GenBank/DDBJ whole genome shotgun (WGS) entry which is preliminary data.</text>
</comment>
<feature type="compositionally biased region" description="Polar residues" evidence="1">
    <location>
        <begin position="74"/>
        <end position="92"/>
    </location>
</feature>
<evidence type="ECO:0000313" key="3">
    <source>
        <dbReference type="EMBL" id="GBL90533.1"/>
    </source>
</evidence>
<dbReference type="InterPro" id="IPR016071">
    <property type="entry name" value="Staphylococal_nuclease_OB-fold"/>
</dbReference>
<sequence length="202" mass="22717">MDKARNFIGWLWVDNINLSDALIREGCAEIYTTASRSQYFRVLQESKDEAQKKKLRWAKGPPIGVVRKFEEPAQVSSTSTDHGSKLRATSRSLHGRSGLVVRSRPRGWRVPGLKPDSTEELPCKRAWCTPNLLQLVWCGSLEREEPAQVLSPSSDHGSKLRGPSQNSPRVASKRDVNKSKLTLLLCIKVLKEIFNKISSTFC</sequence>
<keyword evidence="4" id="KW-1185">Reference proteome</keyword>
<feature type="domain" description="TNase-like" evidence="2">
    <location>
        <begin position="2"/>
        <end position="55"/>
    </location>
</feature>
<accession>A0A4Y2BEZ4</accession>
<feature type="region of interest" description="Disordered" evidence="1">
    <location>
        <begin position="71"/>
        <end position="92"/>
    </location>
</feature>
<gene>
    <name evidence="3" type="ORF">AVEN_179452_1</name>
</gene>
<evidence type="ECO:0000259" key="2">
    <source>
        <dbReference type="Pfam" id="PF00565"/>
    </source>
</evidence>
<evidence type="ECO:0000256" key="1">
    <source>
        <dbReference type="SAM" id="MobiDB-lite"/>
    </source>
</evidence>
<dbReference type="SUPFAM" id="SSF50199">
    <property type="entry name" value="Staphylococcal nuclease"/>
    <property type="match status" value="1"/>
</dbReference>
<proteinExistence type="predicted"/>
<organism evidence="3 4">
    <name type="scientific">Araneus ventricosus</name>
    <name type="common">Orbweaver spider</name>
    <name type="synonym">Epeira ventricosa</name>
    <dbReference type="NCBI Taxonomy" id="182803"/>
    <lineage>
        <taxon>Eukaryota</taxon>
        <taxon>Metazoa</taxon>
        <taxon>Ecdysozoa</taxon>
        <taxon>Arthropoda</taxon>
        <taxon>Chelicerata</taxon>
        <taxon>Arachnida</taxon>
        <taxon>Araneae</taxon>
        <taxon>Araneomorphae</taxon>
        <taxon>Entelegynae</taxon>
        <taxon>Araneoidea</taxon>
        <taxon>Araneidae</taxon>
        <taxon>Araneus</taxon>
    </lineage>
</organism>
<reference evidence="3 4" key="1">
    <citation type="journal article" date="2019" name="Sci. Rep.">
        <title>Orb-weaving spider Araneus ventricosus genome elucidates the spidroin gene catalogue.</title>
        <authorList>
            <person name="Kono N."/>
            <person name="Nakamura H."/>
            <person name="Ohtoshi R."/>
            <person name="Moran D.A.P."/>
            <person name="Shinohara A."/>
            <person name="Yoshida Y."/>
            <person name="Fujiwara M."/>
            <person name="Mori M."/>
            <person name="Tomita M."/>
            <person name="Arakawa K."/>
        </authorList>
    </citation>
    <scope>NUCLEOTIDE SEQUENCE [LARGE SCALE GENOMIC DNA]</scope>
</reference>
<evidence type="ECO:0000313" key="4">
    <source>
        <dbReference type="Proteomes" id="UP000499080"/>
    </source>
</evidence>
<dbReference type="Proteomes" id="UP000499080">
    <property type="component" value="Unassembled WGS sequence"/>
</dbReference>
<name>A0A4Y2BEZ4_ARAVE</name>
<dbReference type="OrthoDB" id="6729129at2759"/>
<feature type="region of interest" description="Disordered" evidence="1">
    <location>
        <begin position="148"/>
        <end position="173"/>
    </location>
</feature>
<protein>
    <recommendedName>
        <fullName evidence="2">TNase-like domain-containing protein</fullName>
    </recommendedName>
</protein>
<dbReference type="EMBL" id="BGPR01000072">
    <property type="protein sequence ID" value="GBL90533.1"/>
    <property type="molecule type" value="Genomic_DNA"/>
</dbReference>